<feature type="compositionally biased region" description="Basic and acidic residues" evidence="1">
    <location>
        <begin position="90"/>
        <end position="102"/>
    </location>
</feature>
<evidence type="ECO:0000256" key="1">
    <source>
        <dbReference type="SAM" id="MobiDB-lite"/>
    </source>
</evidence>
<feature type="region of interest" description="Disordered" evidence="1">
    <location>
        <begin position="57"/>
        <end position="113"/>
    </location>
</feature>
<gene>
    <name evidence="2" type="ORF">CEXT_385211</name>
</gene>
<feature type="compositionally biased region" description="Polar residues" evidence="1">
    <location>
        <begin position="70"/>
        <end position="86"/>
    </location>
</feature>
<dbReference type="AlphaFoldDB" id="A0AAV4UR67"/>
<sequence length="113" mass="12806">MKHPNKVSLTKTILEISTTKIGKILPSFQTVPPSWYEIGTINFSPSTAETRFLARNMSPHSDPWRRSKSHISQENNFSSFAKQKTAAQKGIKDIGEESEHFGRRSKRGFGTLR</sequence>
<accession>A0AAV4UR67</accession>
<reference evidence="2 3" key="1">
    <citation type="submission" date="2021-06" db="EMBL/GenBank/DDBJ databases">
        <title>Caerostris extrusa draft genome.</title>
        <authorList>
            <person name="Kono N."/>
            <person name="Arakawa K."/>
        </authorList>
    </citation>
    <scope>NUCLEOTIDE SEQUENCE [LARGE SCALE GENOMIC DNA]</scope>
</reference>
<dbReference type="EMBL" id="BPLR01013254">
    <property type="protein sequence ID" value="GIY59910.1"/>
    <property type="molecule type" value="Genomic_DNA"/>
</dbReference>
<name>A0AAV4UR67_CAEEX</name>
<evidence type="ECO:0000313" key="2">
    <source>
        <dbReference type="EMBL" id="GIY59910.1"/>
    </source>
</evidence>
<proteinExistence type="predicted"/>
<dbReference type="Proteomes" id="UP001054945">
    <property type="component" value="Unassembled WGS sequence"/>
</dbReference>
<evidence type="ECO:0000313" key="3">
    <source>
        <dbReference type="Proteomes" id="UP001054945"/>
    </source>
</evidence>
<organism evidence="2 3">
    <name type="scientific">Caerostris extrusa</name>
    <name type="common">Bark spider</name>
    <name type="synonym">Caerostris bankana</name>
    <dbReference type="NCBI Taxonomy" id="172846"/>
    <lineage>
        <taxon>Eukaryota</taxon>
        <taxon>Metazoa</taxon>
        <taxon>Ecdysozoa</taxon>
        <taxon>Arthropoda</taxon>
        <taxon>Chelicerata</taxon>
        <taxon>Arachnida</taxon>
        <taxon>Araneae</taxon>
        <taxon>Araneomorphae</taxon>
        <taxon>Entelegynae</taxon>
        <taxon>Araneoidea</taxon>
        <taxon>Araneidae</taxon>
        <taxon>Caerostris</taxon>
    </lineage>
</organism>
<comment type="caution">
    <text evidence="2">The sequence shown here is derived from an EMBL/GenBank/DDBJ whole genome shotgun (WGS) entry which is preliminary data.</text>
</comment>
<keyword evidence="3" id="KW-1185">Reference proteome</keyword>
<protein>
    <submittedName>
        <fullName evidence="2">Uncharacterized protein</fullName>
    </submittedName>
</protein>